<feature type="transmembrane region" description="Helical" evidence="7">
    <location>
        <begin position="121"/>
        <end position="143"/>
    </location>
</feature>
<protein>
    <recommendedName>
        <fullName evidence="10">AEC family transporter</fullName>
    </recommendedName>
</protein>
<feature type="transmembrane region" description="Helical" evidence="7">
    <location>
        <begin position="60"/>
        <end position="81"/>
    </location>
</feature>
<feature type="transmembrane region" description="Helical" evidence="7">
    <location>
        <begin position="270"/>
        <end position="293"/>
    </location>
</feature>
<sequence length="301" mass="31234">MLIQMLDILLPTLAITAIGWVMKRFGVDIEARTVSTLVIMVATPALIFSTLTGLQVPVETIGMMAGAALFCLGLAGGLGILALKLIGGPLRSFLPPLMLPNSGNLGLPLVVLAFGEEGSRLGVAYFFVVALVQHSLGLSIYAGSLRIGALLRQPLIYSVLAVLLVTWFAIPVPQVVLTTTSLLGGMMIPAMLLLLGSSLASLQITDLRPALLVASGRLVIGLISAIVVIAVLDLNGAAAGTVFLLATMPTAIVSYVFAERFGRNPGQVAGSVVVSTLLTFACLPVLIWAALAISDGAGLHW</sequence>
<feature type="transmembrane region" description="Helical" evidence="7">
    <location>
        <begin position="6"/>
        <end position="22"/>
    </location>
</feature>
<feature type="transmembrane region" description="Helical" evidence="7">
    <location>
        <begin position="93"/>
        <end position="115"/>
    </location>
</feature>
<keyword evidence="2" id="KW-0813">Transport</keyword>
<dbReference type="Pfam" id="PF03547">
    <property type="entry name" value="Mem_trans"/>
    <property type="match status" value="1"/>
</dbReference>
<feature type="transmembrane region" description="Helical" evidence="7">
    <location>
        <begin position="34"/>
        <end position="54"/>
    </location>
</feature>
<evidence type="ECO:0000256" key="1">
    <source>
        <dbReference type="ARBA" id="ARBA00004141"/>
    </source>
</evidence>
<evidence type="ECO:0000256" key="4">
    <source>
        <dbReference type="ARBA" id="ARBA00022692"/>
    </source>
</evidence>
<gene>
    <name evidence="8" type="ORF">CVM52_08970</name>
</gene>
<keyword evidence="5 7" id="KW-1133">Transmembrane helix</keyword>
<dbReference type="GO" id="GO:0055085">
    <property type="term" value="P:transmembrane transport"/>
    <property type="evidence" value="ECO:0007669"/>
    <property type="project" value="InterPro"/>
</dbReference>
<organism evidence="8 9">
    <name type="scientific">Pseudooceanicola lipolyticus</name>
    <dbReference type="NCBI Taxonomy" id="2029104"/>
    <lineage>
        <taxon>Bacteria</taxon>
        <taxon>Pseudomonadati</taxon>
        <taxon>Pseudomonadota</taxon>
        <taxon>Alphaproteobacteria</taxon>
        <taxon>Rhodobacterales</taxon>
        <taxon>Paracoccaceae</taxon>
        <taxon>Pseudooceanicola</taxon>
    </lineage>
</organism>
<evidence type="ECO:0008006" key="10">
    <source>
        <dbReference type="Google" id="ProtNLM"/>
    </source>
</evidence>
<feature type="transmembrane region" description="Helical" evidence="7">
    <location>
        <begin position="238"/>
        <end position="258"/>
    </location>
</feature>
<dbReference type="GO" id="GO:0016020">
    <property type="term" value="C:membrane"/>
    <property type="evidence" value="ECO:0007669"/>
    <property type="project" value="UniProtKB-SubCell"/>
</dbReference>
<evidence type="ECO:0000256" key="3">
    <source>
        <dbReference type="ARBA" id="ARBA00022475"/>
    </source>
</evidence>
<evidence type="ECO:0000256" key="5">
    <source>
        <dbReference type="ARBA" id="ARBA00022989"/>
    </source>
</evidence>
<reference evidence="8 9" key="1">
    <citation type="journal article" date="2018" name="Int. J. Syst. Evol. Microbiol.">
        <title>Pseudooceanicola lipolyticus sp. nov., a marine alphaproteobacterium, reclassification of Oceanicola flagellatus as Pseudooceanicola flagellatus comb. nov. and emended description of the genus Pseudooceanicola.</title>
        <authorList>
            <person name="Huang M.-M."/>
            <person name="Guo L.-L."/>
            <person name="Wu Y.-H."/>
            <person name="Lai Q.-L."/>
            <person name="Shao Z.-Z."/>
            <person name="Wang C.-S."/>
            <person name="Wu M."/>
            <person name="Xu X.-W."/>
        </authorList>
    </citation>
    <scope>NUCLEOTIDE SEQUENCE [LARGE SCALE GENOMIC DNA]</scope>
    <source>
        <strain evidence="8 9">157</strain>
    </source>
</reference>
<keyword evidence="4 7" id="KW-0812">Transmembrane</keyword>
<dbReference type="InterPro" id="IPR004776">
    <property type="entry name" value="Mem_transp_PIN-like"/>
</dbReference>
<feature type="transmembrane region" description="Helical" evidence="7">
    <location>
        <begin position="209"/>
        <end position="232"/>
    </location>
</feature>
<comment type="caution">
    <text evidence="8">The sequence shown here is derived from an EMBL/GenBank/DDBJ whole genome shotgun (WGS) entry which is preliminary data.</text>
</comment>
<dbReference type="PANTHER" id="PTHR36838">
    <property type="entry name" value="AUXIN EFFLUX CARRIER FAMILY PROTEIN"/>
    <property type="match status" value="1"/>
</dbReference>
<keyword evidence="3" id="KW-1003">Cell membrane</keyword>
<feature type="transmembrane region" description="Helical" evidence="7">
    <location>
        <begin position="155"/>
        <end position="176"/>
    </location>
</feature>
<dbReference type="AlphaFoldDB" id="A0A2M8J2S1"/>
<evidence type="ECO:0000256" key="6">
    <source>
        <dbReference type="ARBA" id="ARBA00023136"/>
    </source>
</evidence>
<evidence type="ECO:0000256" key="2">
    <source>
        <dbReference type="ARBA" id="ARBA00022448"/>
    </source>
</evidence>
<keyword evidence="9" id="KW-1185">Reference proteome</keyword>
<evidence type="ECO:0000313" key="8">
    <source>
        <dbReference type="EMBL" id="PJE37076.1"/>
    </source>
</evidence>
<feature type="transmembrane region" description="Helical" evidence="7">
    <location>
        <begin position="182"/>
        <end position="202"/>
    </location>
</feature>
<evidence type="ECO:0000256" key="7">
    <source>
        <dbReference type="SAM" id="Phobius"/>
    </source>
</evidence>
<dbReference type="RefSeq" id="WP_100162174.1">
    <property type="nucleotide sequence ID" value="NZ_PGTB01000023.1"/>
</dbReference>
<dbReference type="OrthoDB" id="3238001at2"/>
<dbReference type="EMBL" id="PGTB01000023">
    <property type="protein sequence ID" value="PJE37076.1"/>
    <property type="molecule type" value="Genomic_DNA"/>
</dbReference>
<name>A0A2M8J2S1_9RHOB</name>
<comment type="subcellular location">
    <subcellularLocation>
        <location evidence="1">Membrane</location>
        <topology evidence="1">Multi-pass membrane protein</topology>
    </subcellularLocation>
</comment>
<evidence type="ECO:0000313" key="9">
    <source>
        <dbReference type="Proteomes" id="UP000231553"/>
    </source>
</evidence>
<dbReference type="Proteomes" id="UP000231553">
    <property type="component" value="Unassembled WGS sequence"/>
</dbReference>
<accession>A0A2M8J2S1</accession>
<proteinExistence type="predicted"/>
<dbReference type="PANTHER" id="PTHR36838:SF1">
    <property type="entry name" value="SLR1864 PROTEIN"/>
    <property type="match status" value="1"/>
</dbReference>
<keyword evidence="6 7" id="KW-0472">Membrane</keyword>